<gene>
    <name evidence="1" type="ORF">FMAN_13993</name>
</gene>
<dbReference type="VEuPathDB" id="FungiDB:FMAN_13993"/>
<organism evidence="1 2">
    <name type="scientific">Fusarium mangiferae</name>
    <name type="common">Mango malformation disease fungus</name>
    <dbReference type="NCBI Taxonomy" id="192010"/>
    <lineage>
        <taxon>Eukaryota</taxon>
        <taxon>Fungi</taxon>
        <taxon>Dikarya</taxon>
        <taxon>Ascomycota</taxon>
        <taxon>Pezizomycotina</taxon>
        <taxon>Sordariomycetes</taxon>
        <taxon>Hypocreomycetidae</taxon>
        <taxon>Hypocreales</taxon>
        <taxon>Nectriaceae</taxon>
        <taxon>Fusarium</taxon>
        <taxon>Fusarium fujikuroi species complex</taxon>
    </lineage>
</organism>
<evidence type="ECO:0000313" key="1">
    <source>
        <dbReference type="EMBL" id="CVK96104.1"/>
    </source>
</evidence>
<comment type="caution">
    <text evidence="1">The sequence shown here is derived from an EMBL/GenBank/DDBJ whole genome shotgun (WGS) entry which is preliminary data.</text>
</comment>
<evidence type="ECO:0000313" key="2">
    <source>
        <dbReference type="Proteomes" id="UP000184255"/>
    </source>
</evidence>
<dbReference type="AlphaFoldDB" id="A0A1L7TBX6"/>
<dbReference type="RefSeq" id="XP_041683887.1">
    <property type="nucleotide sequence ID" value="XM_041833534.1"/>
</dbReference>
<protein>
    <recommendedName>
        <fullName evidence="3">F-box domain-containing protein</fullName>
    </recommendedName>
</protein>
<keyword evidence="2" id="KW-1185">Reference proteome</keyword>
<proteinExistence type="predicted"/>
<dbReference type="Proteomes" id="UP000184255">
    <property type="component" value="Unassembled WGS sequence"/>
</dbReference>
<name>A0A1L7TBX6_FUSMA</name>
<reference evidence="2" key="1">
    <citation type="journal article" date="2016" name="Genome Biol. Evol.">
        <title>Comparative 'omics' of the Fusarium fujikuroi species complex highlights differences in genetic potential and metabolite synthesis.</title>
        <authorList>
            <person name="Niehaus E.-M."/>
            <person name="Muensterkoetter M."/>
            <person name="Proctor R.H."/>
            <person name="Brown D.W."/>
            <person name="Sharon A."/>
            <person name="Idan Y."/>
            <person name="Oren-Young L."/>
            <person name="Sieber C.M."/>
            <person name="Novak O."/>
            <person name="Pencik A."/>
            <person name="Tarkowska D."/>
            <person name="Hromadova K."/>
            <person name="Freeman S."/>
            <person name="Maymon M."/>
            <person name="Elazar M."/>
            <person name="Youssef S.A."/>
            <person name="El-Shabrawy E.S.M."/>
            <person name="Shalaby A.B.A."/>
            <person name="Houterman P."/>
            <person name="Brock N.L."/>
            <person name="Burkhardt I."/>
            <person name="Tsavkelova E.A."/>
            <person name="Dickschat J.S."/>
            <person name="Galuszka P."/>
            <person name="Gueldener U."/>
            <person name="Tudzynski B."/>
        </authorList>
    </citation>
    <scope>NUCLEOTIDE SEQUENCE [LARGE SCALE GENOMIC DNA]</scope>
    <source>
        <strain evidence="2">MRC7560</strain>
    </source>
</reference>
<evidence type="ECO:0008006" key="3">
    <source>
        <dbReference type="Google" id="ProtNLM"/>
    </source>
</evidence>
<dbReference type="EMBL" id="FCQH01000007">
    <property type="protein sequence ID" value="CVK96104.1"/>
    <property type="molecule type" value="Genomic_DNA"/>
</dbReference>
<accession>A0A1L7TBX6</accession>
<dbReference type="GeneID" id="65093242"/>
<sequence>MPHQQETTPPVLGSFGCLPLEINIYIMESLTVHDLLSLTRASPAARRYFKKDYAFIIRSHIARFYDHYADPAAIPLLRLLARLRLLRSQVKGQSRDVVESHLKPVFDSIPSLHFMEIPLGWESNLPVMATNMIPELREVFFRWRGHRQNSSPKELDKVPYWGKWRFTESFLRFECFCCIFYHPDRFLSQDMWNLRTIFLGPLMAGEEALVPIDLAPSYRRTVHGRGPYKWMTWDPYEVTRFDFKAPYKFTHWFDELITSVDISLREKQTRTTSRRKKSPLTTEQSEICDFLKRKRSEDKHFCFHLALQGNMLLTRLLCLKTEALEDYIVEAYASVVASQPDRKMAHHPDLDEMLHIARKWKFQ</sequence>